<dbReference type="Proteomes" id="UP000011083">
    <property type="component" value="Unassembled WGS sequence"/>
</dbReference>
<dbReference type="EMBL" id="KB008020">
    <property type="protein sequence ID" value="ELR15881.1"/>
    <property type="molecule type" value="Genomic_DNA"/>
</dbReference>
<protein>
    <submittedName>
        <fullName evidence="6">Inosine-uridine preferring nucleoside hydrolase superfamily protein</fullName>
    </submittedName>
</protein>
<dbReference type="Gene3D" id="3.90.245.10">
    <property type="entry name" value="Ribonucleoside hydrolase-like"/>
    <property type="match status" value="1"/>
</dbReference>
<dbReference type="InterPro" id="IPR036452">
    <property type="entry name" value="Ribo_hydro-like"/>
</dbReference>
<dbReference type="OMA" id="METGDPD"/>
<accession>L8GUV3</accession>
<feature type="compositionally biased region" description="Low complexity" evidence="4">
    <location>
        <begin position="287"/>
        <end position="301"/>
    </location>
</feature>
<dbReference type="SUPFAM" id="SSF53590">
    <property type="entry name" value="Nucleoside hydrolase"/>
    <property type="match status" value="1"/>
</dbReference>
<evidence type="ECO:0000256" key="4">
    <source>
        <dbReference type="SAM" id="MobiDB-lite"/>
    </source>
</evidence>
<evidence type="ECO:0000256" key="2">
    <source>
        <dbReference type="ARBA" id="ARBA00022801"/>
    </source>
</evidence>
<organism evidence="6 7">
    <name type="scientific">Acanthamoeba castellanii (strain ATCC 30010 / Neff)</name>
    <dbReference type="NCBI Taxonomy" id="1257118"/>
    <lineage>
        <taxon>Eukaryota</taxon>
        <taxon>Amoebozoa</taxon>
        <taxon>Discosea</taxon>
        <taxon>Longamoebia</taxon>
        <taxon>Centramoebida</taxon>
        <taxon>Acanthamoebidae</taxon>
        <taxon>Acanthamoeba</taxon>
    </lineage>
</organism>
<dbReference type="KEGG" id="acan:ACA1_188180"/>
<keyword evidence="3" id="KW-0326">Glycosidase</keyword>
<sequence length="342" mass="37950">METNDPDDYLTLYTTLFVGLVRHTLRLLDLPHLKIGTSLLMMKREPGSKDPTHAKNAVSGFHNKALGMDVLPQDDPDGLGQDIIYETIQQYPKCTIITGAPLTNVGNAIRKYPDLVIERWVAQGGFAGDNIVPPEYRLKKFEGKIYCPTFNFGGDSKAATELLTNPRVKQRVLVSKNVCHGVLYNRHFHERLAPYRRDTKGLAAIYDAMDKYLRGRGEKALHDPLAACVAIDPSIGLFAQVEMQLSRERGHSGWGAMPSTTSTTFISVHVDRQRFEEVFRMSEKRSSSSASADDEAPVASETGAGQAHDDNEEEGEAEATPPRSAKRPRKDRNKRITPGGTE</sequence>
<dbReference type="GO" id="GO:0005829">
    <property type="term" value="C:cytosol"/>
    <property type="evidence" value="ECO:0007669"/>
    <property type="project" value="TreeGrafter"/>
</dbReference>
<proteinExistence type="inferred from homology"/>
<dbReference type="OrthoDB" id="9980625at2759"/>
<dbReference type="GO" id="GO:0006152">
    <property type="term" value="P:purine nucleoside catabolic process"/>
    <property type="evidence" value="ECO:0007669"/>
    <property type="project" value="TreeGrafter"/>
</dbReference>
<keyword evidence="7" id="KW-1185">Reference proteome</keyword>
<dbReference type="GO" id="GO:0008477">
    <property type="term" value="F:purine nucleosidase activity"/>
    <property type="evidence" value="ECO:0007669"/>
    <property type="project" value="TreeGrafter"/>
</dbReference>
<dbReference type="VEuPathDB" id="AmoebaDB:ACA1_188180"/>
<evidence type="ECO:0000259" key="5">
    <source>
        <dbReference type="Pfam" id="PF01156"/>
    </source>
</evidence>
<evidence type="ECO:0000256" key="1">
    <source>
        <dbReference type="ARBA" id="ARBA00009176"/>
    </source>
</evidence>
<dbReference type="InterPro" id="IPR001910">
    <property type="entry name" value="Inosine/uridine_hydrolase_dom"/>
</dbReference>
<feature type="compositionally biased region" description="Basic residues" evidence="4">
    <location>
        <begin position="324"/>
        <end position="335"/>
    </location>
</feature>
<dbReference type="AlphaFoldDB" id="L8GUV3"/>
<dbReference type="PANTHER" id="PTHR12304:SF4">
    <property type="entry name" value="URIDINE NUCLEOSIDASE"/>
    <property type="match status" value="1"/>
</dbReference>
<evidence type="ECO:0000256" key="3">
    <source>
        <dbReference type="ARBA" id="ARBA00023295"/>
    </source>
</evidence>
<reference evidence="6 7" key="1">
    <citation type="journal article" date="2013" name="Genome Biol.">
        <title>Genome of Acanthamoeba castellanii highlights extensive lateral gene transfer and early evolution of tyrosine kinase signaling.</title>
        <authorList>
            <person name="Clarke M."/>
            <person name="Lohan A.J."/>
            <person name="Liu B."/>
            <person name="Lagkouvardos I."/>
            <person name="Roy S."/>
            <person name="Zafar N."/>
            <person name="Bertelli C."/>
            <person name="Schilde C."/>
            <person name="Kianianmomeni A."/>
            <person name="Burglin T.R."/>
            <person name="Frech C."/>
            <person name="Turcotte B."/>
            <person name="Kopec K.O."/>
            <person name="Synnott J.M."/>
            <person name="Choo C."/>
            <person name="Paponov I."/>
            <person name="Finkler A."/>
            <person name="Soon Heng Tan C."/>
            <person name="Hutchins A.P."/>
            <person name="Weinmeier T."/>
            <person name="Rattei T."/>
            <person name="Chu J.S."/>
            <person name="Gimenez G."/>
            <person name="Irimia M."/>
            <person name="Rigden D.J."/>
            <person name="Fitzpatrick D.A."/>
            <person name="Lorenzo-Morales J."/>
            <person name="Bateman A."/>
            <person name="Chiu C.H."/>
            <person name="Tang P."/>
            <person name="Hegemann P."/>
            <person name="Fromm H."/>
            <person name="Raoult D."/>
            <person name="Greub G."/>
            <person name="Miranda-Saavedra D."/>
            <person name="Chen N."/>
            <person name="Nash P."/>
            <person name="Ginger M.L."/>
            <person name="Horn M."/>
            <person name="Schaap P."/>
            <person name="Caler L."/>
            <person name="Loftus B."/>
        </authorList>
    </citation>
    <scope>NUCLEOTIDE SEQUENCE [LARGE SCALE GENOMIC DNA]</scope>
    <source>
        <strain evidence="6 7">Neff</strain>
    </source>
</reference>
<gene>
    <name evidence="6" type="ORF">ACA1_188180</name>
</gene>
<dbReference type="GeneID" id="14916569"/>
<feature type="region of interest" description="Disordered" evidence="4">
    <location>
        <begin position="281"/>
        <end position="342"/>
    </location>
</feature>
<dbReference type="RefSeq" id="XP_004337894.1">
    <property type="nucleotide sequence ID" value="XM_004337846.1"/>
</dbReference>
<evidence type="ECO:0000313" key="7">
    <source>
        <dbReference type="Proteomes" id="UP000011083"/>
    </source>
</evidence>
<dbReference type="InterPro" id="IPR023186">
    <property type="entry name" value="IUNH"/>
</dbReference>
<dbReference type="Pfam" id="PF01156">
    <property type="entry name" value="IU_nuc_hydro"/>
    <property type="match status" value="1"/>
</dbReference>
<comment type="similarity">
    <text evidence="1">Belongs to the IUNH family.</text>
</comment>
<feature type="domain" description="Inosine/uridine-preferring nucleoside hydrolase" evidence="5">
    <location>
        <begin position="49"/>
        <end position="276"/>
    </location>
</feature>
<evidence type="ECO:0000313" key="6">
    <source>
        <dbReference type="EMBL" id="ELR15881.1"/>
    </source>
</evidence>
<keyword evidence="2 6" id="KW-0378">Hydrolase</keyword>
<dbReference type="PANTHER" id="PTHR12304">
    <property type="entry name" value="INOSINE-URIDINE PREFERRING NUCLEOSIDE HYDROLASE"/>
    <property type="match status" value="1"/>
</dbReference>
<name>L8GUV3_ACACF</name>